<feature type="transmembrane region" description="Helical" evidence="1">
    <location>
        <begin position="6"/>
        <end position="27"/>
    </location>
</feature>
<dbReference type="SMART" id="SM01236">
    <property type="entry name" value="Haem_oxygenase_2"/>
    <property type="match status" value="1"/>
</dbReference>
<gene>
    <name evidence="2" type="ORF">XAT740_LOCUS50349</name>
</gene>
<proteinExistence type="predicted"/>
<dbReference type="InterPro" id="IPR016084">
    <property type="entry name" value="Haem_Oase-like_multi-hlx"/>
</dbReference>
<name>A0A816CAB8_ADIRI</name>
<dbReference type="Gene3D" id="1.20.910.10">
    <property type="entry name" value="Heme oxygenase-like"/>
    <property type="match status" value="1"/>
</dbReference>
<evidence type="ECO:0000313" key="3">
    <source>
        <dbReference type="Proteomes" id="UP000663828"/>
    </source>
</evidence>
<accession>A0A816CAB8</accession>
<sequence>MFQLSNTVIGGQIFSGLCLTIGLIVTICQMKKSKKKKCDVKSLDEYSYRELFHFFINEEDHYDKIHLAKEFSERMHRQAEIYMMTDHEDNCDFPDHFTYIEYEKEKVKEKLDYINERLFKEKYLDWLDEGQPVTSESRYWWAQTKLHLITYLIQRQPYHLTDGIWLRGVPQGPMSSIDAKLFSIFIDELGNGDEKQNHCNVYLNILNDLSLNIPSIYSKEFICQKQIMDISFQKPLLTLTTSLFPKKFYPEILGYTLWLETTSTAEHSTLRKLLERYNLNPKFSLLHTTIDNNCNGHGQYARDCVEKYLDDIYEKQGLDAVKQHWKRIWIGYVAYGTTGEIWNDLRNLFHQSEVLSPREEFIKLIEKKSFFAKTIHGNRRISPGDPLLNELFRTNQAEQICSQLENSKWIVKGNPRQSRFLNHVVSFNGPMYQVFTADELSIISRWIISLSPSTLNEMLSLILKRRKLTENLVSHVKLQLPDGNEEFLLKLFQGSPSDLLLAFRVSKWNLPSDGSNVTKDNVNTCQLIKSIENNEILSQIFDKNDEDISIIRKWILDGSPIPEETDEKT</sequence>
<dbReference type="Proteomes" id="UP000663828">
    <property type="component" value="Unassembled WGS sequence"/>
</dbReference>
<dbReference type="Pfam" id="PF14518">
    <property type="entry name" value="Haem_oxygenas_2"/>
    <property type="match status" value="1"/>
</dbReference>
<keyword evidence="1" id="KW-0812">Transmembrane</keyword>
<reference evidence="2" key="1">
    <citation type="submission" date="2021-02" db="EMBL/GenBank/DDBJ databases">
        <authorList>
            <person name="Nowell W R."/>
        </authorList>
    </citation>
    <scope>NUCLEOTIDE SEQUENCE</scope>
</reference>
<keyword evidence="1" id="KW-0472">Membrane</keyword>
<dbReference type="EMBL" id="CAJNOR010007701">
    <property type="protein sequence ID" value="CAF1621829.1"/>
    <property type="molecule type" value="Genomic_DNA"/>
</dbReference>
<feature type="non-terminal residue" evidence="2">
    <location>
        <position position="1"/>
    </location>
</feature>
<organism evidence="2 3">
    <name type="scientific">Adineta ricciae</name>
    <name type="common">Rotifer</name>
    <dbReference type="NCBI Taxonomy" id="249248"/>
    <lineage>
        <taxon>Eukaryota</taxon>
        <taxon>Metazoa</taxon>
        <taxon>Spiralia</taxon>
        <taxon>Gnathifera</taxon>
        <taxon>Rotifera</taxon>
        <taxon>Eurotatoria</taxon>
        <taxon>Bdelloidea</taxon>
        <taxon>Adinetida</taxon>
        <taxon>Adinetidae</taxon>
        <taxon>Adineta</taxon>
    </lineage>
</organism>
<keyword evidence="3" id="KW-1185">Reference proteome</keyword>
<protein>
    <submittedName>
        <fullName evidence="2">Uncharacterized protein</fullName>
    </submittedName>
</protein>
<evidence type="ECO:0000313" key="2">
    <source>
        <dbReference type="EMBL" id="CAF1621829.1"/>
    </source>
</evidence>
<comment type="caution">
    <text evidence="2">The sequence shown here is derived from an EMBL/GenBank/DDBJ whole genome shotgun (WGS) entry which is preliminary data.</text>
</comment>
<evidence type="ECO:0000256" key="1">
    <source>
        <dbReference type="SAM" id="Phobius"/>
    </source>
</evidence>
<keyword evidence="1" id="KW-1133">Transmembrane helix</keyword>
<dbReference type="AlphaFoldDB" id="A0A816CAB8"/>